<accession>A0ACB8CTE0</accession>
<evidence type="ECO:0000313" key="2">
    <source>
        <dbReference type="Proteomes" id="UP000821865"/>
    </source>
</evidence>
<dbReference type="EMBL" id="CM023474">
    <property type="protein sequence ID" value="KAH7950300.1"/>
    <property type="molecule type" value="Genomic_DNA"/>
</dbReference>
<keyword evidence="2" id="KW-1185">Reference proteome</keyword>
<organism evidence="1 2">
    <name type="scientific">Dermacentor silvarum</name>
    <name type="common">Tick</name>
    <dbReference type="NCBI Taxonomy" id="543639"/>
    <lineage>
        <taxon>Eukaryota</taxon>
        <taxon>Metazoa</taxon>
        <taxon>Ecdysozoa</taxon>
        <taxon>Arthropoda</taxon>
        <taxon>Chelicerata</taxon>
        <taxon>Arachnida</taxon>
        <taxon>Acari</taxon>
        <taxon>Parasitiformes</taxon>
        <taxon>Ixodida</taxon>
        <taxon>Ixodoidea</taxon>
        <taxon>Ixodidae</taxon>
        <taxon>Rhipicephalinae</taxon>
        <taxon>Dermacentor</taxon>
    </lineage>
</organism>
<reference evidence="1" key="1">
    <citation type="submission" date="2020-05" db="EMBL/GenBank/DDBJ databases">
        <title>Large-scale comparative analyses of tick genomes elucidate their genetic diversity and vector capacities.</title>
        <authorList>
            <person name="Jia N."/>
            <person name="Wang J."/>
            <person name="Shi W."/>
            <person name="Du L."/>
            <person name="Sun Y."/>
            <person name="Zhan W."/>
            <person name="Jiang J."/>
            <person name="Wang Q."/>
            <person name="Zhang B."/>
            <person name="Ji P."/>
            <person name="Sakyi L.B."/>
            <person name="Cui X."/>
            <person name="Yuan T."/>
            <person name="Jiang B."/>
            <person name="Yang W."/>
            <person name="Lam T.T.-Y."/>
            <person name="Chang Q."/>
            <person name="Ding S."/>
            <person name="Wang X."/>
            <person name="Zhu J."/>
            <person name="Ruan X."/>
            <person name="Zhao L."/>
            <person name="Wei J."/>
            <person name="Que T."/>
            <person name="Du C."/>
            <person name="Cheng J."/>
            <person name="Dai P."/>
            <person name="Han X."/>
            <person name="Huang E."/>
            <person name="Gao Y."/>
            <person name="Liu J."/>
            <person name="Shao H."/>
            <person name="Ye R."/>
            <person name="Li L."/>
            <person name="Wei W."/>
            <person name="Wang X."/>
            <person name="Wang C."/>
            <person name="Yang T."/>
            <person name="Huo Q."/>
            <person name="Li W."/>
            <person name="Guo W."/>
            <person name="Chen H."/>
            <person name="Zhou L."/>
            <person name="Ni X."/>
            <person name="Tian J."/>
            <person name="Zhou Y."/>
            <person name="Sheng Y."/>
            <person name="Liu T."/>
            <person name="Pan Y."/>
            <person name="Xia L."/>
            <person name="Li J."/>
            <person name="Zhao F."/>
            <person name="Cao W."/>
        </authorList>
    </citation>
    <scope>NUCLEOTIDE SEQUENCE</scope>
    <source>
        <strain evidence="1">Dsil-2018</strain>
    </source>
</reference>
<protein>
    <submittedName>
        <fullName evidence="1">Uncharacterized protein</fullName>
    </submittedName>
</protein>
<name>A0ACB8CTE0_DERSI</name>
<dbReference type="Proteomes" id="UP000821865">
    <property type="component" value="Chromosome 5"/>
</dbReference>
<gene>
    <name evidence="1" type="ORF">HPB49_022118</name>
</gene>
<proteinExistence type="predicted"/>
<evidence type="ECO:0000313" key="1">
    <source>
        <dbReference type="EMBL" id="KAH7950300.1"/>
    </source>
</evidence>
<comment type="caution">
    <text evidence="1">The sequence shown here is derived from an EMBL/GenBank/DDBJ whole genome shotgun (WGS) entry which is preliminary data.</text>
</comment>
<sequence length="775" mass="84902">MSYESRVNDAINTERAPDAGSTEGHAQNIPCTKAGGASCRLLKHRRGLNEILLHACLELREDWRGKSRGDALIAVVEASTCGHALYGSEEDSCKSKALHLVERLVAEHRCITAIEFNGCSTYHPSLLSAVKRHGSLKSVAVCGKFLASGDAAFMCEVIKSLPQLERLAFKVHDFEKDWGIKIGLCGSSFELGMHYLTTLDVAVLSMSPSEARRLIHALIDNQTVTDIAVGQCVFGYRDEASNALFASYLAKEGSTLKIVTLKSNAFSDRESLLRELIDAFCKMNTLEELNADIVVMNAEFVGAVALFAKVASQSTTLRSLRLPSTFCECRASFWCPSAQLPDLKAAQCMDPWLTALRRQDSLLNKLCIDLRGFGEAECHAFFGAVADTDALRSVVVLSLPGIDRIDRVCRTIQERGLNDRVVIHGHYMHSNTQRLQQCPRISSATIRASHFLCSEGVGLQPVISALEVVGGCAHITSLRVNCDRFDRKAFSALAACVRAPSTLTDVNIDFGYVCTLLTEQDRRDVQGELVRALASNLKLVRLNIKGVLLSNDDFKWLADSASKSLSLMEFTLTPACVFSARHGQMYGEVRSCSLHKAEALTGASNEKDIALADIMEATRKNASAVSAAARFVLGEEDGIEGARSIELMHNHPRLLEMVRESADVTKADAKKIISSALLRLRHCSLHEYMRMVGVVKETVECLAVPGTSFQLSDINPYCWLHIRSFLKIADVLQPRAGLRRQSPPAELSSIGIEEDTGGPYGIDVRLNPEVNKSIL</sequence>